<comment type="catalytic activity">
    <reaction evidence="6">
        <text>adenosine(37) in tRNA1(Val) + S-adenosyl-L-methionine = N(6)-methyladenosine(37) in tRNA1(Val) + S-adenosyl-L-homocysteine + H(+)</text>
        <dbReference type="Rhea" id="RHEA:43160"/>
        <dbReference type="Rhea" id="RHEA-COMP:10369"/>
        <dbReference type="Rhea" id="RHEA-COMP:10370"/>
        <dbReference type="ChEBI" id="CHEBI:15378"/>
        <dbReference type="ChEBI" id="CHEBI:57856"/>
        <dbReference type="ChEBI" id="CHEBI:59789"/>
        <dbReference type="ChEBI" id="CHEBI:74411"/>
        <dbReference type="ChEBI" id="CHEBI:74449"/>
        <dbReference type="EC" id="2.1.1.223"/>
    </reaction>
</comment>
<evidence type="ECO:0000256" key="6">
    <source>
        <dbReference type="HAMAP-Rule" id="MF_01872"/>
    </source>
</evidence>
<protein>
    <recommendedName>
        <fullName evidence="6">tRNA1(Val) (adenine(37)-N6)-methyltransferase</fullName>
        <ecNumber evidence="6">2.1.1.223</ecNumber>
    </recommendedName>
    <alternativeName>
        <fullName evidence="6">tRNA m6A37 methyltransferase</fullName>
    </alternativeName>
</protein>
<dbReference type="OrthoDB" id="5383291at2"/>
<evidence type="ECO:0000256" key="3">
    <source>
        <dbReference type="ARBA" id="ARBA00022679"/>
    </source>
</evidence>
<evidence type="ECO:0000256" key="5">
    <source>
        <dbReference type="ARBA" id="ARBA00022694"/>
    </source>
</evidence>
<dbReference type="GO" id="GO:0005737">
    <property type="term" value="C:cytoplasm"/>
    <property type="evidence" value="ECO:0007669"/>
    <property type="project" value="UniProtKB-SubCell"/>
</dbReference>
<reference evidence="8 9" key="1">
    <citation type="submission" date="2018-03" db="EMBL/GenBank/DDBJ databases">
        <title>Genomic Encyclopedia of Archaeal and Bacterial Type Strains, Phase II (KMG-II): from individual species to whole genera.</title>
        <authorList>
            <person name="Goeker M."/>
        </authorList>
    </citation>
    <scope>NUCLEOTIDE SEQUENCE [LARGE SCALE GENOMIC DNA]</scope>
    <source>
        <strain evidence="8 9">DSM 100214</strain>
    </source>
</reference>
<comment type="subcellular location">
    <subcellularLocation>
        <location evidence="6">Cytoplasm</location>
    </subcellularLocation>
</comment>
<dbReference type="Pfam" id="PF05175">
    <property type="entry name" value="MTS"/>
    <property type="match status" value="1"/>
</dbReference>
<evidence type="ECO:0000313" key="9">
    <source>
        <dbReference type="Proteomes" id="UP000247973"/>
    </source>
</evidence>
<evidence type="ECO:0000256" key="2">
    <source>
        <dbReference type="ARBA" id="ARBA00022603"/>
    </source>
</evidence>
<sequence>MSNSYFSFKKFTVCHDKCAMKVGTDGVLLGAWVKIKEAKTALDVGTGTGLISLMLAQRSDSLLSIDAIDIDEGAILQTTENVEQSSFKNIRSVHSSLQDYVIDCGKHYDLIVSNPPYFSSSLHSPSGQRTLARHTDSLPMAEFMNISAHLLSPDGYLSLIFPHTEKELLIELAQNAGLFVSRITTVYPMSHLQAKRVLLEFSMIKQDIEVADLIIEKERHVYTDEFSEFVKDFYLKLRS</sequence>
<comment type="function">
    <text evidence="6">Specifically methylates the adenine in position 37 of tRNA(1)(Val) (anticodon cmo5UAC).</text>
</comment>
<dbReference type="GO" id="GO:0016430">
    <property type="term" value="F:tRNA (adenine-N6)-methyltransferase activity"/>
    <property type="evidence" value="ECO:0007669"/>
    <property type="project" value="UniProtKB-UniRule"/>
</dbReference>
<comment type="similarity">
    <text evidence="6">Belongs to the methyltransferase superfamily. tRNA (adenine-N(6)-)-methyltransferase family.</text>
</comment>
<name>A0A2V3PVM5_9BACT</name>
<keyword evidence="9" id="KW-1185">Reference proteome</keyword>
<organism evidence="8 9">
    <name type="scientific">Dysgonomonas alginatilytica</name>
    <dbReference type="NCBI Taxonomy" id="1605892"/>
    <lineage>
        <taxon>Bacteria</taxon>
        <taxon>Pseudomonadati</taxon>
        <taxon>Bacteroidota</taxon>
        <taxon>Bacteroidia</taxon>
        <taxon>Bacteroidales</taxon>
        <taxon>Dysgonomonadaceae</taxon>
        <taxon>Dysgonomonas</taxon>
    </lineage>
</organism>
<dbReference type="PANTHER" id="PTHR47739">
    <property type="entry name" value="TRNA1(VAL) (ADENINE(37)-N6)-METHYLTRANSFERASE"/>
    <property type="match status" value="1"/>
</dbReference>
<dbReference type="EC" id="2.1.1.223" evidence="6"/>
<dbReference type="InterPro" id="IPR002052">
    <property type="entry name" value="DNA_methylase_N6_adenine_CS"/>
</dbReference>
<comment type="caution">
    <text evidence="8">The sequence shown here is derived from an EMBL/GenBank/DDBJ whole genome shotgun (WGS) entry which is preliminary data.</text>
</comment>
<dbReference type="RefSeq" id="WP_110308829.1">
    <property type="nucleotide sequence ID" value="NZ_QICL01000001.1"/>
</dbReference>
<dbReference type="GO" id="GO:0008033">
    <property type="term" value="P:tRNA processing"/>
    <property type="evidence" value="ECO:0007669"/>
    <property type="project" value="UniProtKB-UniRule"/>
</dbReference>
<dbReference type="AlphaFoldDB" id="A0A2V3PVM5"/>
<dbReference type="GO" id="GO:0003676">
    <property type="term" value="F:nucleic acid binding"/>
    <property type="evidence" value="ECO:0007669"/>
    <property type="project" value="InterPro"/>
</dbReference>
<keyword evidence="1 6" id="KW-0963">Cytoplasm</keyword>
<keyword evidence="4 6" id="KW-0949">S-adenosyl-L-methionine</keyword>
<evidence type="ECO:0000256" key="4">
    <source>
        <dbReference type="ARBA" id="ARBA00022691"/>
    </source>
</evidence>
<keyword evidence="3 6" id="KW-0808">Transferase</keyword>
<dbReference type="GO" id="GO:0032259">
    <property type="term" value="P:methylation"/>
    <property type="evidence" value="ECO:0007669"/>
    <property type="project" value="UniProtKB-KW"/>
</dbReference>
<dbReference type="InterPro" id="IPR022882">
    <property type="entry name" value="tRNA_adenine-N6_MeTrfase"/>
</dbReference>
<accession>A0A2V3PVM5</accession>
<dbReference type="Gene3D" id="3.40.50.150">
    <property type="entry name" value="Vaccinia Virus protein VP39"/>
    <property type="match status" value="1"/>
</dbReference>
<gene>
    <name evidence="8" type="ORF">CLV62_101109</name>
</gene>
<dbReference type="Proteomes" id="UP000247973">
    <property type="component" value="Unassembled WGS sequence"/>
</dbReference>
<evidence type="ECO:0000259" key="7">
    <source>
        <dbReference type="Pfam" id="PF05175"/>
    </source>
</evidence>
<dbReference type="InterPro" id="IPR050210">
    <property type="entry name" value="tRNA_Adenine-N(6)_MTase"/>
</dbReference>
<dbReference type="CDD" id="cd02440">
    <property type="entry name" value="AdoMet_MTases"/>
    <property type="match status" value="1"/>
</dbReference>
<dbReference type="InterPro" id="IPR029063">
    <property type="entry name" value="SAM-dependent_MTases_sf"/>
</dbReference>
<dbReference type="EMBL" id="QICL01000001">
    <property type="protein sequence ID" value="PXV68844.1"/>
    <property type="molecule type" value="Genomic_DNA"/>
</dbReference>
<dbReference type="HAMAP" id="MF_01872">
    <property type="entry name" value="tRNA_methyltr_YfiC"/>
    <property type="match status" value="1"/>
</dbReference>
<feature type="domain" description="Methyltransferase small" evidence="7">
    <location>
        <begin position="34"/>
        <end position="120"/>
    </location>
</feature>
<dbReference type="InterPro" id="IPR007848">
    <property type="entry name" value="Small_mtfrase_dom"/>
</dbReference>
<dbReference type="PANTHER" id="PTHR47739:SF1">
    <property type="entry name" value="TRNA1(VAL) (ADENINE(37)-N6)-METHYLTRANSFERASE"/>
    <property type="match status" value="1"/>
</dbReference>
<dbReference type="PROSITE" id="PS00092">
    <property type="entry name" value="N6_MTASE"/>
    <property type="match status" value="1"/>
</dbReference>
<evidence type="ECO:0000256" key="1">
    <source>
        <dbReference type="ARBA" id="ARBA00022490"/>
    </source>
</evidence>
<keyword evidence="2 6" id="KW-0489">Methyltransferase</keyword>
<keyword evidence="5 6" id="KW-0819">tRNA processing</keyword>
<proteinExistence type="inferred from homology"/>
<evidence type="ECO:0000313" key="8">
    <source>
        <dbReference type="EMBL" id="PXV68844.1"/>
    </source>
</evidence>
<dbReference type="SUPFAM" id="SSF53335">
    <property type="entry name" value="S-adenosyl-L-methionine-dependent methyltransferases"/>
    <property type="match status" value="1"/>
</dbReference>